<gene>
    <name evidence="2" type="ORF">E2C01_018363</name>
</gene>
<keyword evidence="1" id="KW-0812">Transmembrane</keyword>
<proteinExistence type="predicted"/>
<dbReference type="EMBL" id="VSRR010001438">
    <property type="protein sequence ID" value="MPC25258.1"/>
    <property type="molecule type" value="Genomic_DNA"/>
</dbReference>
<accession>A0A5B7DUY6</accession>
<reference evidence="2 3" key="1">
    <citation type="submission" date="2019-05" db="EMBL/GenBank/DDBJ databases">
        <title>Another draft genome of Portunus trituberculatus and its Hox gene families provides insights of decapod evolution.</title>
        <authorList>
            <person name="Jeong J.-H."/>
            <person name="Song I."/>
            <person name="Kim S."/>
            <person name="Choi T."/>
            <person name="Kim D."/>
            <person name="Ryu S."/>
            <person name="Kim W."/>
        </authorList>
    </citation>
    <scope>NUCLEOTIDE SEQUENCE [LARGE SCALE GENOMIC DNA]</scope>
    <source>
        <tissue evidence="2">Muscle</tissue>
    </source>
</reference>
<dbReference type="Proteomes" id="UP000324222">
    <property type="component" value="Unassembled WGS sequence"/>
</dbReference>
<evidence type="ECO:0000256" key="1">
    <source>
        <dbReference type="SAM" id="Phobius"/>
    </source>
</evidence>
<keyword evidence="1" id="KW-1133">Transmembrane helix</keyword>
<evidence type="ECO:0000313" key="2">
    <source>
        <dbReference type="EMBL" id="MPC25258.1"/>
    </source>
</evidence>
<feature type="transmembrane region" description="Helical" evidence="1">
    <location>
        <begin position="241"/>
        <end position="260"/>
    </location>
</feature>
<evidence type="ECO:0000313" key="3">
    <source>
        <dbReference type="Proteomes" id="UP000324222"/>
    </source>
</evidence>
<sequence length="261" mass="27742">MPRFVIPLGNGPHLAACPEVRVFIPRPITSGEVMRPCGGGDDVRCSSRAWLGRPGRGQPLCSRNEGTILYKQGHAGCATVGIPSIALITPLFPCFLEPLHTLHIPGPRQHSGAFHTHTFTSGGGVVLFRARLSRLRQPTVVEVAAAASGDSTVPTRRCRHPCSAFNSGSAHARRSCMKLLVKSDRGGNLPNNTPRGERLGWEGVLNEARDHLVHCGAHVVQQHPRCGSAGGEGGKGEKSTVVVVVVAAVVMVVVSLSRLYI</sequence>
<dbReference type="AlphaFoldDB" id="A0A5B7DUY6"/>
<name>A0A5B7DUY6_PORTR</name>
<comment type="caution">
    <text evidence="2">The sequence shown here is derived from an EMBL/GenBank/DDBJ whole genome shotgun (WGS) entry which is preliminary data.</text>
</comment>
<organism evidence="2 3">
    <name type="scientific">Portunus trituberculatus</name>
    <name type="common">Swimming crab</name>
    <name type="synonym">Neptunus trituberculatus</name>
    <dbReference type="NCBI Taxonomy" id="210409"/>
    <lineage>
        <taxon>Eukaryota</taxon>
        <taxon>Metazoa</taxon>
        <taxon>Ecdysozoa</taxon>
        <taxon>Arthropoda</taxon>
        <taxon>Crustacea</taxon>
        <taxon>Multicrustacea</taxon>
        <taxon>Malacostraca</taxon>
        <taxon>Eumalacostraca</taxon>
        <taxon>Eucarida</taxon>
        <taxon>Decapoda</taxon>
        <taxon>Pleocyemata</taxon>
        <taxon>Brachyura</taxon>
        <taxon>Eubrachyura</taxon>
        <taxon>Portunoidea</taxon>
        <taxon>Portunidae</taxon>
        <taxon>Portuninae</taxon>
        <taxon>Portunus</taxon>
    </lineage>
</organism>
<keyword evidence="1" id="KW-0472">Membrane</keyword>
<keyword evidence="3" id="KW-1185">Reference proteome</keyword>
<protein>
    <submittedName>
        <fullName evidence="2">Uncharacterized protein</fullName>
    </submittedName>
</protein>